<accession>A0A2W4WQL3</accession>
<protein>
    <recommendedName>
        <fullName evidence="1">Putative restriction endonuclease domain-containing protein</fullName>
    </recommendedName>
</protein>
<sequence>MTAVITPPRNQVILQGVSWATYQGLVRDLESAPGQRLTYDQGTLEIRVPLPPHEGYKKLMGRMVEVTTEETDTEIRSLGSTTWSREDLQKGLEPDQCYYIQHEQAVRGKDAIDLTIDPPPDLAIEVDNTSSSLNRMAIYAALGVPEVWRFDGETLTIYALVEGGYRPQRWSTVLPLLSQEDLRRFLQESQTVGETTWVKGFRQWLRAKLEAQ</sequence>
<feature type="domain" description="Putative restriction endonuclease" evidence="1">
    <location>
        <begin position="28"/>
        <end position="174"/>
    </location>
</feature>
<dbReference type="Proteomes" id="UP000249081">
    <property type="component" value="Unassembled WGS sequence"/>
</dbReference>
<proteinExistence type="predicted"/>
<reference evidence="2 3" key="2">
    <citation type="submission" date="2018-06" db="EMBL/GenBank/DDBJ databases">
        <title>Metagenomic assembly of (sub)arctic Cyanobacteria and their associated microbiome from non-axenic cultures.</title>
        <authorList>
            <person name="Baurain D."/>
        </authorList>
    </citation>
    <scope>NUCLEOTIDE SEQUENCE [LARGE SCALE GENOMIC DNA]</scope>
    <source>
        <strain evidence="2">ULC041bin1</strain>
    </source>
</reference>
<dbReference type="PANTHER" id="PTHR47152:SF2">
    <property type="entry name" value="SLR2084 PROTEIN"/>
    <property type="match status" value="1"/>
</dbReference>
<dbReference type="PANTHER" id="PTHR47152">
    <property type="entry name" value="SLR2084 PROTEIN-RELATED"/>
    <property type="match status" value="1"/>
</dbReference>
<dbReference type="InterPro" id="IPR012296">
    <property type="entry name" value="Nuclease_put_TT1808"/>
</dbReference>
<organism evidence="2 3">
    <name type="scientific">Shackletoniella antarctica</name>
    <dbReference type="NCBI Taxonomy" id="268115"/>
    <lineage>
        <taxon>Bacteria</taxon>
        <taxon>Bacillati</taxon>
        <taxon>Cyanobacteriota</taxon>
        <taxon>Cyanophyceae</taxon>
        <taxon>Oculatellales</taxon>
        <taxon>Oculatellaceae</taxon>
        <taxon>Shackletoniella</taxon>
    </lineage>
</organism>
<dbReference type="CDD" id="cd06260">
    <property type="entry name" value="DUF820-like"/>
    <property type="match status" value="1"/>
</dbReference>
<dbReference type="EMBL" id="QBMN01000005">
    <property type="protein sequence ID" value="PZO45487.1"/>
    <property type="molecule type" value="Genomic_DNA"/>
</dbReference>
<dbReference type="InterPro" id="IPR008538">
    <property type="entry name" value="Uma2"/>
</dbReference>
<evidence type="ECO:0000313" key="2">
    <source>
        <dbReference type="EMBL" id="PZO45487.1"/>
    </source>
</evidence>
<dbReference type="Gene3D" id="3.90.1570.10">
    <property type="entry name" value="tt1808, chain A"/>
    <property type="match status" value="1"/>
</dbReference>
<evidence type="ECO:0000313" key="3">
    <source>
        <dbReference type="Proteomes" id="UP000249081"/>
    </source>
</evidence>
<name>A0A2W4WQL3_9CYAN</name>
<evidence type="ECO:0000259" key="1">
    <source>
        <dbReference type="Pfam" id="PF05685"/>
    </source>
</evidence>
<dbReference type="SUPFAM" id="SSF52980">
    <property type="entry name" value="Restriction endonuclease-like"/>
    <property type="match status" value="1"/>
</dbReference>
<dbReference type="AlphaFoldDB" id="A0A2W4WQL3"/>
<dbReference type="InterPro" id="IPR011335">
    <property type="entry name" value="Restrct_endonuc-II-like"/>
</dbReference>
<dbReference type="Pfam" id="PF05685">
    <property type="entry name" value="Uma2"/>
    <property type="match status" value="1"/>
</dbReference>
<gene>
    <name evidence="2" type="ORF">DCF17_01380</name>
</gene>
<reference evidence="3" key="1">
    <citation type="submission" date="2018-04" db="EMBL/GenBank/DDBJ databases">
        <authorList>
            <person name="Cornet L."/>
        </authorList>
    </citation>
    <scope>NUCLEOTIDE SEQUENCE [LARGE SCALE GENOMIC DNA]</scope>
</reference>
<comment type="caution">
    <text evidence="2">The sequence shown here is derived from an EMBL/GenBank/DDBJ whole genome shotgun (WGS) entry which is preliminary data.</text>
</comment>